<feature type="region of interest" description="Disordered" evidence="1">
    <location>
        <begin position="1"/>
        <end position="41"/>
    </location>
</feature>
<dbReference type="InterPro" id="IPR009078">
    <property type="entry name" value="Ferritin-like_SF"/>
</dbReference>
<dbReference type="PANTHER" id="PTHR30565:SF9">
    <property type="entry name" value="PROTEIN YCIF"/>
    <property type="match status" value="1"/>
</dbReference>
<dbReference type="Gene3D" id="1.20.1260.10">
    <property type="match status" value="1"/>
</dbReference>
<sequence>MATVTKKKGSAKKAAPKKAAAKKSTASKAATDSSAPTQTEPALHELFVDEIKDIYWAEKKLVQTLPKMQKAATSGELKNAIGDHLEQTREHVARLEQVFAILGQKAQAKKCDAMEGLTQEGQSIVEDTEAGSATRDVGIIMASQKIEHYEIATYGSLHQLATVLGLSDAAEILATTLEEEKEADSLLSSIAENDINYEASTEE</sequence>
<dbReference type="SUPFAM" id="SSF47240">
    <property type="entry name" value="Ferritin-like"/>
    <property type="match status" value="1"/>
</dbReference>
<dbReference type="Proteomes" id="UP000261284">
    <property type="component" value="Unassembled WGS sequence"/>
</dbReference>
<dbReference type="PANTHER" id="PTHR30565">
    <property type="entry name" value="PROTEIN YCIF"/>
    <property type="match status" value="1"/>
</dbReference>
<dbReference type="OrthoDB" id="9795056at2"/>
<comment type="caution">
    <text evidence="2">The sequence shown here is derived from an EMBL/GenBank/DDBJ whole genome shotgun (WGS) entry which is preliminary data.</text>
</comment>
<dbReference type="InterPro" id="IPR047114">
    <property type="entry name" value="YciF"/>
</dbReference>
<dbReference type="RefSeq" id="WP_116848614.1">
    <property type="nucleotide sequence ID" value="NZ_QTJU01000007.1"/>
</dbReference>
<accession>A0A3E1NFT5</accession>
<keyword evidence="3" id="KW-1185">Reference proteome</keyword>
<feature type="compositionally biased region" description="Low complexity" evidence="1">
    <location>
        <begin position="22"/>
        <end position="37"/>
    </location>
</feature>
<proteinExistence type="predicted"/>
<evidence type="ECO:0000256" key="1">
    <source>
        <dbReference type="SAM" id="MobiDB-lite"/>
    </source>
</evidence>
<dbReference type="EMBL" id="QTJU01000007">
    <property type="protein sequence ID" value="RFM26830.1"/>
    <property type="molecule type" value="Genomic_DNA"/>
</dbReference>
<dbReference type="AlphaFoldDB" id="A0A3E1NFT5"/>
<dbReference type="Pfam" id="PF05974">
    <property type="entry name" value="DUF892"/>
    <property type="match status" value="1"/>
</dbReference>
<name>A0A3E1NFT5_9BACT</name>
<organism evidence="2 3">
    <name type="scientific">Deminuibacter soli</name>
    <dbReference type="NCBI Taxonomy" id="2291815"/>
    <lineage>
        <taxon>Bacteria</taxon>
        <taxon>Pseudomonadati</taxon>
        <taxon>Bacteroidota</taxon>
        <taxon>Chitinophagia</taxon>
        <taxon>Chitinophagales</taxon>
        <taxon>Chitinophagaceae</taxon>
        <taxon>Deminuibacter</taxon>
    </lineage>
</organism>
<gene>
    <name evidence="2" type="ORF">DXN05_17735</name>
</gene>
<evidence type="ECO:0000313" key="3">
    <source>
        <dbReference type="Proteomes" id="UP000261284"/>
    </source>
</evidence>
<reference evidence="2 3" key="1">
    <citation type="submission" date="2018-08" db="EMBL/GenBank/DDBJ databases">
        <title>Chitinophagaceae sp. K23C18032701, a novel bacterium isolated from forest soil.</title>
        <authorList>
            <person name="Wang C."/>
        </authorList>
    </citation>
    <scope>NUCLEOTIDE SEQUENCE [LARGE SCALE GENOMIC DNA]</scope>
    <source>
        <strain evidence="2 3">K23C18032701</strain>
    </source>
</reference>
<dbReference type="CDD" id="cd07909">
    <property type="entry name" value="YciF"/>
    <property type="match status" value="1"/>
</dbReference>
<protein>
    <submittedName>
        <fullName evidence="2">Ferritin-like domain-containing protein</fullName>
    </submittedName>
</protein>
<evidence type="ECO:0000313" key="2">
    <source>
        <dbReference type="EMBL" id="RFM26830.1"/>
    </source>
</evidence>
<dbReference type="InterPro" id="IPR010287">
    <property type="entry name" value="DUF892_YciF-like"/>
</dbReference>
<dbReference type="InterPro" id="IPR012347">
    <property type="entry name" value="Ferritin-like"/>
</dbReference>
<feature type="compositionally biased region" description="Basic residues" evidence="1">
    <location>
        <begin position="1"/>
        <end position="21"/>
    </location>
</feature>